<dbReference type="InterPro" id="IPR018114">
    <property type="entry name" value="TRYPSIN_HIS"/>
</dbReference>
<dbReference type="PRINTS" id="PR00722">
    <property type="entry name" value="CHYMOTRYPSIN"/>
</dbReference>
<dbReference type="STRING" id="7739.C3ZIW4"/>
<dbReference type="PROSITE" id="PS00135">
    <property type="entry name" value="TRYPSIN_SER"/>
    <property type="match status" value="1"/>
</dbReference>
<dbReference type="PROSITE" id="PS50240">
    <property type="entry name" value="TRYPSIN_DOM"/>
    <property type="match status" value="1"/>
</dbReference>
<dbReference type="InterPro" id="IPR043504">
    <property type="entry name" value="Peptidase_S1_PA_chymotrypsin"/>
</dbReference>
<evidence type="ECO:0000256" key="1">
    <source>
        <dbReference type="ARBA" id="ARBA00023157"/>
    </source>
</evidence>
<dbReference type="SMART" id="SM00020">
    <property type="entry name" value="Tryp_SPc"/>
    <property type="match status" value="1"/>
</dbReference>
<dbReference type="Pfam" id="PF00089">
    <property type="entry name" value="Trypsin"/>
    <property type="match status" value="1"/>
</dbReference>
<dbReference type="PANTHER" id="PTHR24250">
    <property type="entry name" value="CHYMOTRYPSIN-RELATED"/>
    <property type="match status" value="1"/>
</dbReference>
<proteinExistence type="predicted"/>
<evidence type="ECO:0000313" key="5">
    <source>
        <dbReference type="EMBL" id="EEN47480.1"/>
    </source>
</evidence>
<dbReference type="Gene3D" id="2.40.10.10">
    <property type="entry name" value="Trypsin-like serine proteases"/>
    <property type="match status" value="1"/>
</dbReference>
<dbReference type="FunFam" id="2.40.10.10:FF:000285">
    <property type="entry name" value="Granzyme-like I"/>
    <property type="match status" value="1"/>
</dbReference>
<dbReference type="InterPro" id="IPR009003">
    <property type="entry name" value="Peptidase_S1_PA"/>
</dbReference>
<keyword evidence="2" id="KW-0645">Protease</keyword>
<dbReference type="PANTHER" id="PTHR24250:SF27">
    <property type="entry name" value="ELASTASE 2 LIKE"/>
    <property type="match status" value="1"/>
</dbReference>
<dbReference type="EMBL" id="GG666630">
    <property type="protein sequence ID" value="EEN47480.1"/>
    <property type="molecule type" value="Genomic_DNA"/>
</dbReference>
<keyword evidence="3" id="KW-0732">Signal</keyword>
<dbReference type="CDD" id="cd00190">
    <property type="entry name" value="Tryp_SPc"/>
    <property type="match status" value="1"/>
</dbReference>
<gene>
    <name evidence="5" type="ORF">BRAFLDRAFT_105242</name>
</gene>
<dbReference type="InterPro" id="IPR001254">
    <property type="entry name" value="Trypsin_dom"/>
</dbReference>
<dbReference type="InterPro" id="IPR001314">
    <property type="entry name" value="Peptidase_S1A"/>
</dbReference>
<evidence type="ECO:0000256" key="2">
    <source>
        <dbReference type="RuleBase" id="RU363034"/>
    </source>
</evidence>
<organism>
    <name type="scientific">Branchiostoma floridae</name>
    <name type="common">Florida lancelet</name>
    <name type="synonym">Amphioxus</name>
    <dbReference type="NCBI Taxonomy" id="7739"/>
    <lineage>
        <taxon>Eukaryota</taxon>
        <taxon>Metazoa</taxon>
        <taxon>Chordata</taxon>
        <taxon>Cephalochordata</taxon>
        <taxon>Leptocardii</taxon>
        <taxon>Amphioxiformes</taxon>
        <taxon>Branchiostomatidae</taxon>
        <taxon>Branchiostoma</taxon>
    </lineage>
</organism>
<dbReference type="InterPro" id="IPR033116">
    <property type="entry name" value="TRYPSIN_SER"/>
</dbReference>
<evidence type="ECO:0000259" key="4">
    <source>
        <dbReference type="PROSITE" id="PS50240"/>
    </source>
</evidence>
<dbReference type="GO" id="GO:0004252">
    <property type="term" value="F:serine-type endopeptidase activity"/>
    <property type="evidence" value="ECO:0007669"/>
    <property type="project" value="InterPro"/>
</dbReference>
<keyword evidence="2" id="KW-0378">Hydrolase</keyword>
<dbReference type="GO" id="GO:0006508">
    <property type="term" value="P:proteolysis"/>
    <property type="evidence" value="ECO:0007669"/>
    <property type="project" value="UniProtKB-KW"/>
</dbReference>
<feature type="domain" description="Peptidase S1" evidence="4">
    <location>
        <begin position="45"/>
        <end position="296"/>
    </location>
</feature>
<keyword evidence="2" id="KW-0720">Serine protease</keyword>
<feature type="signal peptide" evidence="3">
    <location>
        <begin position="1"/>
        <end position="22"/>
    </location>
</feature>
<reference evidence="5" key="1">
    <citation type="journal article" date="2008" name="Nature">
        <title>The amphioxus genome and the evolution of the chordate karyotype.</title>
        <authorList>
            <consortium name="US DOE Joint Genome Institute (JGI-PGF)"/>
            <person name="Putnam N.H."/>
            <person name="Butts T."/>
            <person name="Ferrier D.E.K."/>
            <person name="Furlong R.F."/>
            <person name="Hellsten U."/>
            <person name="Kawashima T."/>
            <person name="Robinson-Rechavi M."/>
            <person name="Shoguchi E."/>
            <person name="Terry A."/>
            <person name="Yu J.-K."/>
            <person name="Benito-Gutierrez E.L."/>
            <person name="Dubchak I."/>
            <person name="Garcia-Fernandez J."/>
            <person name="Gibson-Brown J.J."/>
            <person name="Grigoriev I.V."/>
            <person name="Horton A.C."/>
            <person name="de Jong P.J."/>
            <person name="Jurka J."/>
            <person name="Kapitonov V.V."/>
            <person name="Kohara Y."/>
            <person name="Kuroki Y."/>
            <person name="Lindquist E."/>
            <person name="Lucas S."/>
            <person name="Osoegawa K."/>
            <person name="Pennacchio L.A."/>
            <person name="Salamov A.A."/>
            <person name="Satou Y."/>
            <person name="Sauka-Spengler T."/>
            <person name="Schmutz J."/>
            <person name="Shin-I T."/>
            <person name="Toyoda A."/>
            <person name="Bronner-Fraser M."/>
            <person name="Fujiyama A."/>
            <person name="Holland L.Z."/>
            <person name="Holland P.W.H."/>
            <person name="Satoh N."/>
            <person name="Rokhsar D.S."/>
        </authorList>
    </citation>
    <scope>NUCLEOTIDE SEQUENCE [LARGE SCALE GENOMIC DNA]</scope>
    <source>
        <strain evidence="5">S238N-H82</strain>
        <tissue evidence="5">Testes</tissue>
    </source>
</reference>
<name>C3ZIW4_BRAFL</name>
<feature type="chain" id="PRO_5002934679" description="Peptidase S1 domain-containing protein" evidence="3">
    <location>
        <begin position="23"/>
        <end position="298"/>
    </location>
</feature>
<dbReference type="eggNOG" id="KOG3627">
    <property type="taxonomic scope" value="Eukaryota"/>
</dbReference>
<evidence type="ECO:0000256" key="3">
    <source>
        <dbReference type="SAM" id="SignalP"/>
    </source>
</evidence>
<sequence length="298" mass="31938">MVTWSLLMCVMLVAALLGEGQADEPQCGIMGSSSRRRRDGGGIRIIGGEDAGQGVFPWQVSLQMNGRHICGGTLLSNEFVLTAAHCLRSTNAKLYTVRVGEWHLQSGSGQDVAVAEGGIRKHPQFNRVRGKRFANDIALLKLWTSVDQAVDLSGTHVGPACLPPALSSADYHDYRGTDNCWLSGWGVEDAQANQLADQLQKVTGSIWTTDDLNAAWGRFSRFLPNNAVGFGDTATEGGFSACKGDSGGPLVCPKEDGSGAYDVVGVVSFGPFRCSGKPGIFTEVAAYRNWIDEIMESY</sequence>
<dbReference type="AlphaFoldDB" id="C3ZIW4"/>
<dbReference type="PROSITE" id="PS00134">
    <property type="entry name" value="TRYPSIN_HIS"/>
    <property type="match status" value="1"/>
</dbReference>
<accession>C3ZIW4</accession>
<dbReference type="SUPFAM" id="SSF50494">
    <property type="entry name" value="Trypsin-like serine proteases"/>
    <property type="match status" value="1"/>
</dbReference>
<protein>
    <recommendedName>
        <fullName evidence="4">Peptidase S1 domain-containing protein</fullName>
    </recommendedName>
</protein>
<dbReference type="InParanoid" id="C3ZIW4"/>
<keyword evidence="1" id="KW-1015">Disulfide bond</keyword>